<keyword evidence="4" id="KW-0575">Peroxidase</keyword>
<keyword evidence="4" id="KW-0560">Oxidoreductase</keyword>
<dbReference type="GO" id="GO:0046872">
    <property type="term" value="F:metal ion binding"/>
    <property type="evidence" value="ECO:0007669"/>
    <property type="project" value="UniProtKB-KW"/>
</dbReference>
<dbReference type="GO" id="GO:0004096">
    <property type="term" value="F:catalase activity"/>
    <property type="evidence" value="ECO:0007669"/>
    <property type="project" value="UniProtKB-EC"/>
</dbReference>
<dbReference type="SUPFAM" id="SSF56634">
    <property type="entry name" value="Heme-dependent catalase-like"/>
    <property type="match status" value="1"/>
</dbReference>
<gene>
    <name evidence="4" type="ORF">FHP06_06065</name>
</gene>
<protein>
    <submittedName>
        <fullName evidence="4">Catalase</fullName>
        <ecNumber evidence="4">1.11.1.6</ecNumber>
    </submittedName>
</protein>
<evidence type="ECO:0000256" key="1">
    <source>
        <dbReference type="PIRSR" id="PIRSR000296-1"/>
    </source>
</evidence>
<dbReference type="Gene3D" id="1.20.1280.120">
    <property type="match status" value="1"/>
</dbReference>
<dbReference type="AlphaFoldDB" id="A0A5C8NKG4"/>
<dbReference type="EMBL" id="VDUX01000002">
    <property type="protein sequence ID" value="TXL62259.1"/>
    <property type="molecule type" value="Genomic_DNA"/>
</dbReference>
<dbReference type="Proteomes" id="UP000321571">
    <property type="component" value="Unassembled WGS sequence"/>
</dbReference>
<keyword evidence="2" id="KW-0349">Heme</keyword>
<keyword evidence="2" id="KW-0479">Metal-binding</keyword>
<name>A0A5C8NKG4_9ACTN</name>
<dbReference type="OrthoDB" id="255727at2"/>
<evidence type="ECO:0000256" key="2">
    <source>
        <dbReference type="PIRSR" id="PIRSR000296-2"/>
    </source>
</evidence>
<keyword evidence="2" id="KW-0408">Iron</keyword>
<feature type="domain" description="Catalase core" evidence="3">
    <location>
        <begin position="3"/>
        <end position="299"/>
    </location>
</feature>
<comment type="caution">
    <text evidence="4">The sequence shown here is derived from an EMBL/GenBank/DDBJ whole genome shotgun (WGS) entry which is preliminary data.</text>
</comment>
<dbReference type="InterPro" id="IPR018028">
    <property type="entry name" value="Catalase"/>
</dbReference>
<dbReference type="PIRSF" id="PIRSF000296">
    <property type="entry name" value="SrpA"/>
    <property type="match status" value="1"/>
</dbReference>
<evidence type="ECO:0000313" key="5">
    <source>
        <dbReference type="Proteomes" id="UP000321571"/>
    </source>
</evidence>
<dbReference type="InterPro" id="IPR020835">
    <property type="entry name" value="Catalase_sf"/>
</dbReference>
<dbReference type="GO" id="GO:0020037">
    <property type="term" value="F:heme binding"/>
    <property type="evidence" value="ECO:0007669"/>
    <property type="project" value="InterPro"/>
</dbReference>
<reference evidence="4 5" key="1">
    <citation type="submission" date="2019-06" db="EMBL/GenBank/DDBJ databases">
        <title>Aeromicrobium sp. nov., isolated from a maize field.</title>
        <authorList>
            <person name="Lin S.-Y."/>
            <person name="Tsai C.-F."/>
            <person name="Young C.-C."/>
        </authorList>
    </citation>
    <scope>NUCLEOTIDE SEQUENCE [LARGE SCALE GENOMIC DNA]</scope>
    <source>
        <strain evidence="4 5">CC-CFT486</strain>
    </source>
</reference>
<dbReference type="GO" id="GO:0005737">
    <property type="term" value="C:cytoplasm"/>
    <property type="evidence" value="ECO:0007669"/>
    <property type="project" value="TreeGrafter"/>
</dbReference>
<keyword evidence="5" id="KW-1185">Reference proteome</keyword>
<dbReference type="Gene3D" id="2.40.180.10">
    <property type="entry name" value="Catalase core domain"/>
    <property type="match status" value="1"/>
</dbReference>
<dbReference type="RefSeq" id="WP_147684766.1">
    <property type="nucleotide sequence ID" value="NZ_VDUX01000002.1"/>
</dbReference>
<evidence type="ECO:0000313" key="4">
    <source>
        <dbReference type="EMBL" id="TXL62259.1"/>
    </source>
</evidence>
<dbReference type="InterPro" id="IPR011614">
    <property type="entry name" value="Catalase_core"/>
</dbReference>
<dbReference type="EC" id="1.11.1.6" evidence="4"/>
<dbReference type="PANTHER" id="PTHR11465:SF62">
    <property type="entry name" value="CATALASE T"/>
    <property type="match status" value="1"/>
</dbReference>
<feature type="active site" evidence="1">
    <location>
        <position position="25"/>
    </location>
</feature>
<dbReference type="InterPro" id="IPR024168">
    <property type="entry name" value="Catalase_SrpA-type_pred"/>
</dbReference>
<accession>A0A5C8NKG4</accession>
<dbReference type="Pfam" id="PF00199">
    <property type="entry name" value="Catalase"/>
    <property type="match status" value="1"/>
</dbReference>
<dbReference type="SMART" id="SM01060">
    <property type="entry name" value="Catalase"/>
    <property type="match status" value="1"/>
</dbReference>
<organism evidence="4 5">
    <name type="scientific">Aeromicrobium terrae</name>
    <dbReference type="NCBI Taxonomy" id="2498846"/>
    <lineage>
        <taxon>Bacteria</taxon>
        <taxon>Bacillati</taxon>
        <taxon>Actinomycetota</taxon>
        <taxon>Actinomycetes</taxon>
        <taxon>Propionibacteriales</taxon>
        <taxon>Nocardioidaceae</taxon>
        <taxon>Aeromicrobium</taxon>
    </lineage>
</organism>
<evidence type="ECO:0000259" key="3">
    <source>
        <dbReference type="SMART" id="SM01060"/>
    </source>
</evidence>
<feature type="binding site" description="axial binding residue" evidence="2">
    <location>
        <position position="290"/>
    </location>
    <ligand>
        <name>heme</name>
        <dbReference type="ChEBI" id="CHEBI:30413"/>
    </ligand>
    <ligandPart>
        <name>Fe</name>
        <dbReference type="ChEBI" id="CHEBI:18248"/>
    </ligandPart>
</feature>
<dbReference type="GO" id="GO:0042744">
    <property type="term" value="P:hydrogen peroxide catabolic process"/>
    <property type="evidence" value="ECO:0007669"/>
    <property type="project" value="TreeGrafter"/>
</dbReference>
<sequence>MTTPEEALEKIHARFGAHAGHRVLHAKGVHCTATFTATPEAASICRAAHLSGETVEAKVRFSNGGGDPTVPDYAPDVRGLAVSWVLPDGSRTDLLAQTLPYFPSRDVDGFFAALAISKPGLGAALRLPSFVAKYPTAVRRFPETNKALNSRVGFAARRYFPFHAFRFLDADGGSRFVRYAWLPLVDEPEPSKAHVKALGRDYLFDDLRDRLEQGPVRMLLAVQLAGEGDDPDDPSAAWPHDPERRVELGTLEVTAIDDDADDGIIFDPMRLTDGIEATDDLVLRYRPDVYSLSYARRTQG</sequence>
<proteinExistence type="predicted"/>
<dbReference type="GO" id="GO:0042542">
    <property type="term" value="P:response to hydrogen peroxide"/>
    <property type="evidence" value="ECO:0007669"/>
    <property type="project" value="TreeGrafter"/>
</dbReference>
<dbReference type="PROSITE" id="PS51402">
    <property type="entry name" value="CATALASE_3"/>
    <property type="match status" value="1"/>
</dbReference>
<dbReference type="PANTHER" id="PTHR11465">
    <property type="entry name" value="CATALASE"/>
    <property type="match status" value="1"/>
</dbReference>